<dbReference type="HOGENOM" id="CLU_2505443_0_0_10"/>
<accession>D4IJ04</accession>
<evidence type="ECO:0000256" key="1">
    <source>
        <dbReference type="SAM" id="SignalP"/>
    </source>
</evidence>
<evidence type="ECO:0008006" key="4">
    <source>
        <dbReference type="Google" id="ProtNLM"/>
    </source>
</evidence>
<dbReference type="Gene3D" id="2.60.40.1120">
    <property type="entry name" value="Carboxypeptidase-like, regulatory domain"/>
    <property type="match status" value="1"/>
</dbReference>
<dbReference type="SUPFAM" id="SSF49464">
    <property type="entry name" value="Carboxypeptidase regulatory domain-like"/>
    <property type="match status" value="1"/>
</dbReference>
<dbReference type="Proteomes" id="UP000008794">
    <property type="component" value="Chromosome"/>
</dbReference>
<proteinExistence type="predicted"/>
<dbReference type="EMBL" id="FP929032">
    <property type="protein sequence ID" value="CBK62916.1"/>
    <property type="molecule type" value="Genomic_DNA"/>
</dbReference>
<organism evidence="2 3">
    <name type="scientific">Alistipes shahii WAL 8301</name>
    <dbReference type="NCBI Taxonomy" id="717959"/>
    <lineage>
        <taxon>Bacteria</taxon>
        <taxon>Pseudomonadati</taxon>
        <taxon>Bacteroidota</taxon>
        <taxon>Bacteroidia</taxon>
        <taxon>Bacteroidales</taxon>
        <taxon>Rikenellaceae</taxon>
        <taxon>Alistipes</taxon>
    </lineage>
</organism>
<sequence>MAHFCKKLQADCRRGWMLALTAMLIVFAPAAFAQSAPTVTGTVTDQSGQPVIGATIIEQGTTNGATTGVDGSYSLKLRGGGILLT</sequence>
<dbReference type="Pfam" id="PF13715">
    <property type="entry name" value="CarbopepD_reg_2"/>
    <property type="match status" value="1"/>
</dbReference>
<dbReference type="STRING" id="717959.AL1_02120"/>
<dbReference type="KEGG" id="ash:AL1_02120"/>
<reference evidence="2 3" key="2">
    <citation type="submission" date="2010-03" db="EMBL/GenBank/DDBJ databases">
        <authorList>
            <person name="Pajon A."/>
        </authorList>
    </citation>
    <scope>NUCLEOTIDE SEQUENCE [LARGE SCALE GENOMIC DNA]</scope>
    <source>
        <strain evidence="2 3">WAL 8301</strain>
    </source>
</reference>
<feature type="signal peptide" evidence="1">
    <location>
        <begin position="1"/>
        <end position="33"/>
    </location>
</feature>
<gene>
    <name evidence="2" type="ORF">AL1_02120</name>
</gene>
<dbReference type="PATRIC" id="fig|717959.3.peg.13"/>
<reference evidence="2 3" key="1">
    <citation type="submission" date="2010-03" db="EMBL/GenBank/DDBJ databases">
        <title>The genome sequence of Alistipes shahii WAL 8301.</title>
        <authorList>
            <consortium name="metaHIT consortium -- http://www.metahit.eu/"/>
            <person name="Pajon A."/>
            <person name="Turner K."/>
            <person name="Parkhill J."/>
        </authorList>
    </citation>
    <scope>NUCLEOTIDE SEQUENCE [LARGE SCALE GENOMIC DNA]</scope>
    <source>
        <strain evidence="2 3">WAL 8301</strain>
    </source>
</reference>
<name>D4IJ04_9BACT</name>
<evidence type="ECO:0000313" key="2">
    <source>
        <dbReference type="EMBL" id="CBK62916.1"/>
    </source>
</evidence>
<feature type="chain" id="PRO_5003058472" description="Cna protein B-type domain" evidence="1">
    <location>
        <begin position="34"/>
        <end position="85"/>
    </location>
</feature>
<keyword evidence="3" id="KW-1185">Reference proteome</keyword>
<dbReference type="AlphaFoldDB" id="D4IJ04"/>
<keyword evidence="1" id="KW-0732">Signal</keyword>
<dbReference type="InterPro" id="IPR008969">
    <property type="entry name" value="CarboxyPept-like_regulatory"/>
</dbReference>
<evidence type="ECO:0000313" key="3">
    <source>
        <dbReference type="Proteomes" id="UP000008794"/>
    </source>
</evidence>
<protein>
    <recommendedName>
        <fullName evidence="4">Cna protein B-type domain</fullName>
    </recommendedName>
</protein>